<dbReference type="Pfam" id="PF00589">
    <property type="entry name" value="Phage_integrase"/>
    <property type="match status" value="1"/>
</dbReference>
<dbReference type="CDD" id="cd00397">
    <property type="entry name" value="DNA_BRE_C"/>
    <property type="match status" value="1"/>
</dbReference>
<dbReference type="InterPro" id="IPR050090">
    <property type="entry name" value="Tyrosine_recombinase_XerCD"/>
</dbReference>
<evidence type="ECO:0000313" key="5">
    <source>
        <dbReference type="Proteomes" id="UP000236745"/>
    </source>
</evidence>
<evidence type="ECO:0000259" key="3">
    <source>
        <dbReference type="PROSITE" id="PS51898"/>
    </source>
</evidence>
<dbReference type="RefSeq" id="WP_104005925.1">
    <property type="nucleotide sequence ID" value="NZ_FNVQ01000010.1"/>
</dbReference>
<dbReference type="PANTHER" id="PTHR30349">
    <property type="entry name" value="PHAGE INTEGRASE-RELATED"/>
    <property type="match status" value="1"/>
</dbReference>
<dbReference type="InterPro" id="IPR011010">
    <property type="entry name" value="DNA_brk_join_enz"/>
</dbReference>
<keyword evidence="5" id="KW-1185">Reference proteome</keyword>
<dbReference type="Proteomes" id="UP000236745">
    <property type="component" value="Unassembled WGS sequence"/>
</dbReference>
<keyword evidence="1" id="KW-0229">DNA integration</keyword>
<evidence type="ECO:0000256" key="2">
    <source>
        <dbReference type="ARBA" id="ARBA00023172"/>
    </source>
</evidence>
<dbReference type="GO" id="GO:0015074">
    <property type="term" value="P:DNA integration"/>
    <property type="evidence" value="ECO:0007669"/>
    <property type="project" value="UniProtKB-KW"/>
</dbReference>
<dbReference type="GO" id="GO:0006310">
    <property type="term" value="P:DNA recombination"/>
    <property type="evidence" value="ECO:0007669"/>
    <property type="project" value="UniProtKB-KW"/>
</dbReference>
<reference evidence="4 5" key="1">
    <citation type="submission" date="2016-10" db="EMBL/GenBank/DDBJ databases">
        <authorList>
            <person name="de Groot N.N."/>
        </authorList>
    </citation>
    <scope>NUCLEOTIDE SEQUENCE [LARGE SCALE GENOMIC DNA]</scope>
    <source>
        <strain evidence="4 5">DSM 22012</strain>
    </source>
</reference>
<dbReference type="PANTHER" id="PTHR30349:SF64">
    <property type="entry name" value="PROPHAGE INTEGRASE INTD-RELATED"/>
    <property type="match status" value="1"/>
</dbReference>
<feature type="domain" description="Tyr recombinase" evidence="3">
    <location>
        <begin position="178"/>
        <end position="390"/>
    </location>
</feature>
<dbReference type="InterPro" id="IPR013762">
    <property type="entry name" value="Integrase-like_cat_sf"/>
</dbReference>
<sequence>MGGSVGQLTETSQNALSTGLLDQDDPRQYSERNPAFLYIQGLPSEASKYTVASFTARFVRHWNAMLPEPFLPEHLAVFSAAEIEDEEEQERAGENRNLKTAIAAPWRTLTNGTLVSVMEQIRRATVDNPGTDQMNPSSYNSYLAAIKGIARKAYLARLIPADEFSLIIDNRTIKYAREKGSGVLIEEVQEVVDMCLQEGTKAGLRDALLFLILFSCGPRRSEVAGIDLKDVDLIRGRIVVTGKGNKKRYLRLQPYTLDVLMDWISEAEITEGALLRRIARGDHVAQYSSASTAAPIKHAEKKAYQEKGRSTRSPRITAAGVYDIVKRRMLAHPKLTRFTSPHSFRRGFITFLHRKGVDVVTIAELVGHDNVNTTKGYITDLEEQLDSAAQMINFGTNGLKK</sequence>
<dbReference type="EMBL" id="FNVQ01000010">
    <property type="protein sequence ID" value="SEG88918.1"/>
    <property type="molecule type" value="Genomic_DNA"/>
</dbReference>
<keyword evidence="2" id="KW-0233">DNA recombination</keyword>
<dbReference type="GO" id="GO:0003677">
    <property type="term" value="F:DNA binding"/>
    <property type="evidence" value="ECO:0007669"/>
    <property type="project" value="InterPro"/>
</dbReference>
<dbReference type="AlphaFoldDB" id="A0A1H6DUG3"/>
<dbReference type="SUPFAM" id="SSF56349">
    <property type="entry name" value="DNA breaking-rejoining enzymes"/>
    <property type="match status" value="1"/>
</dbReference>
<name>A0A1H6DUG3_9GAMM</name>
<protein>
    <submittedName>
        <fullName evidence="4">Site-specific recombinase XerD</fullName>
    </submittedName>
</protein>
<dbReference type="Gene3D" id="1.10.443.10">
    <property type="entry name" value="Intergrase catalytic core"/>
    <property type="match status" value="1"/>
</dbReference>
<dbReference type="PROSITE" id="PS51898">
    <property type="entry name" value="TYR_RECOMBINASE"/>
    <property type="match status" value="1"/>
</dbReference>
<dbReference type="InterPro" id="IPR002104">
    <property type="entry name" value="Integrase_catalytic"/>
</dbReference>
<gene>
    <name evidence="4" type="ORF">SAMN05444390_11051</name>
</gene>
<evidence type="ECO:0000256" key="1">
    <source>
        <dbReference type="ARBA" id="ARBA00022908"/>
    </source>
</evidence>
<dbReference type="OrthoDB" id="5914130at2"/>
<evidence type="ECO:0000313" key="4">
    <source>
        <dbReference type="EMBL" id="SEG88918.1"/>
    </source>
</evidence>
<accession>A0A1H6DUG3</accession>
<proteinExistence type="predicted"/>
<organism evidence="4 5">
    <name type="scientific">Marinobacterium lutimaris</name>
    <dbReference type="NCBI Taxonomy" id="568106"/>
    <lineage>
        <taxon>Bacteria</taxon>
        <taxon>Pseudomonadati</taxon>
        <taxon>Pseudomonadota</taxon>
        <taxon>Gammaproteobacteria</taxon>
        <taxon>Oceanospirillales</taxon>
        <taxon>Oceanospirillaceae</taxon>
        <taxon>Marinobacterium</taxon>
    </lineage>
</organism>